<accession>A0A9J6ZSW3</accession>
<gene>
    <name evidence="9" type="ORF">M9189_05215</name>
</gene>
<dbReference type="Gene3D" id="2.170.130.10">
    <property type="entry name" value="TonB-dependent receptor, plug domain"/>
    <property type="match status" value="1"/>
</dbReference>
<dbReference type="FunFam" id="2.170.130.10:FF:000008">
    <property type="entry name" value="SusC/RagA family TonB-linked outer membrane protein"/>
    <property type="match status" value="1"/>
</dbReference>
<dbReference type="Gene3D" id="2.60.40.1120">
    <property type="entry name" value="Carboxypeptidase-like, regulatory domain"/>
    <property type="match status" value="1"/>
</dbReference>
<keyword evidence="10" id="KW-1185">Reference proteome</keyword>
<dbReference type="SUPFAM" id="SSF49464">
    <property type="entry name" value="Carboxypeptidase regulatory domain-like"/>
    <property type="match status" value="1"/>
</dbReference>
<keyword evidence="5 7" id="KW-0472">Membrane</keyword>
<dbReference type="SUPFAM" id="SSF56935">
    <property type="entry name" value="Porins"/>
    <property type="match status" value="1"/>
</dbReference>
<sequence length="1027" mass="113363">MKKEIYALLKRAFVTVLLLTGVHYGLGAQNITVSGQVMGPDGLGLPGVSIIIQGTASGTVSNVDGTYSLGNVPSDAILVFNFVGFQTQEVAVNGRTLINVALEEELMGLNEVVVIGYGTQRREAVTGSVSTVAGDRLREVPSANITQALQGRVAGVELSQVSSKPGAEMQIRIRGTRSLNATNDPLIVLDGIPFAGKLSDISPSDIKSIDILKDASASAIYGSRGANGVIIITTHKGMKGQAARISYNGYVGVRTLFNRYPMMNGPEFVQLRKDIAEHGTSGTRFENSLEESNDINTDWQDLMYENGLVTNHDISVTGGTETANYNVGIGYYNDESLLPGQDFERYSLRASVEQKIGNYVSVGLTTNSNYSVRNGDNVPMYSVLSASPLISPYDDEGNLKRIIRMSIDNQWNATRETMESLGDQWANRTRGFGTYNSVYGEVEAPWVKGLKYRINVGLNYRQEHFGQYTGQAVFSADETTLSSATVSNSHTFNWAIDNLLTFDRQFGKHNLNLTGLYSAEKNTYFRSRFDGRGITSDHLQYYNLGFAEVELSANPGNQNYEESGLMSWMGRVIYSYDNKYMAQISVRSDGSSRLAEGHKWHSYPSISLGWNINRESFLSDVMWMNQLKLRAGYGQTSNQAIPPYYTMGTLASRPYNFGNTNATGFYVRDLPNVNLGWEFTESYNVALDFTVLNSRLSGSFEYYHQYTSDLLFLVKLPETSGASSVMANIGKSENRGWELNLNGTIIDNRGGWTWDAGFNFYTNKNQITELASGLDRDEANSWFVGSPINVIYDYKKIGLWQEGDPYLDILEPGGNVGMIKVEYTGEYNEDGTPVRAIGADDRQILEVDPKFQGGFNTRVAYNNWDLSVVGAFRHGGILISTLHSANGYLNMLSGRRNNVKVDYWTPDNTDAKYPRPGGVTSGDNPKYGSTMGYFDGGYLKIRTITLGYNFNKKALDNIGISNLRVYATVQNPFVLFSPFNDETGMDPETNSYGNENSAVVGYPSRLLTIGTNTPATRNYLVGVSLSF</sequence>
<dbReference type="InterPro" id="IPR037066">
    <property type="entry name" value="Plug_dom_sf"/>
</dbReference>
<dbReference type="InterPro" id="IPR036942">
    <property type="entry name" value="Beta-barrel_TonB_sf"/>
</dbReference>
<evidence type="ECO:0000313" key="10">
    <source>
        <dbReference type="Proteomes" id="UP001056426"/>
    </source>
</evidence>
<keyword evidence="3 7" id="KW-1134">Transmembrane beta strand</keyword>
<evidence type="ECO:0000259" key="8">
    <source>
        <dbReference type="Pfam" id="PF07715"/>
    </source>
</evidence>
<dbReference type="InterPro" id="IPR008969">
    <property type="entry name" value="CarboxyPept-like_regulatory"/>
</dbReference>
<keyword evidence="6 7" id="KW-0998">Cell outer membrane</keyword>
<keyword evidence="2 7" id="KW-0813">Transport</keyword>
<dbReference type="InterPro" id="IPR023997">
    <property type="entry name" value="TonB-dep_OMP_SusC/RagA_CS"/>
</dbReference>
<dbReference type="InterPro" id="IPR023996">
    <property type="entry name" value="TonB-dep_OMP_SusC/RagA"/>
</dbReference>
<proteinExistence type="inferred from homology"/>
<comment type="subcellular location">
    <subcellularLocation>
        <location evidence="1 7">Cell outer membrane</location>
        <topology evidence="1 7">Multi-pass membrane protein</topology>
    </subcellularLocation>
</comment>
<evidence type="ECO:0000256" key="3">
    <source>
        <dbReference type="ARBA" id="ARBA00022452"/>
    </source>
</evidence>
<dbReference type="Gene3D" id="2.40.170.20">
    <property type="entry name" value="TonB-dependent receptor, beta-barrel domain"/>
    <property type="match status" value="1"/>
</dbReference>
<dbReference type="PROSITE" id="PS52016">
    <property type="entry name" value="TONB_DEPENDENT_REC_3"/>
    <property type="match status" value="1"/>
</dbReference>
<comment type="similarity">
    <text evidence="7">Belongs to the TonB-dependent receptor family.</text>
</comment>
<dbReference type="Proteomes" id="UP001056426">
    <property type="component" value="Chromosome"/>
</dbReference>
<dbReference type="EMBL" id="CP098400">
    <property type="protein sequence ID" value="URW80749.1"/>
    <property type="molecule type" value="Genomic_DNA"/>
</dbReference>
<dbReference type="Pfam" id="PF07715">
    <property type="entry name" value="Plug"/>
    <property type="match status" value="1"/>
</dbReference>
<evidence type="ECO:0000256" key="7">
    <source>
        <dbReference type="PROSITE-ProRule" id="PRU01360"/>
    </source>
</evidence>
<dbReference type="KEGG" id="alkq:M9189_05215"/>
<evidence type="ECO:0000256" key="6">
    <source>
        <dbReference type="ARBA" id="ARBA00023237"/>
    </source>
</evidence>
<dbReference type="GO" id="GO:0009279">
    <property type="term" value="C:cell outer membrane"/>
    <property type="evidence" value="ECO:0007669"/>
    <property type="project" value="UniProtKB-SubCell"/>
</dbReference>
<evidence type="ECO:0000256" key="5">
    <source>
        <dbReference type="ARBA" id="ARBA00023136"/>
    </source>
</evidence>
<feature type="domain" description="TonB-dependent receptor plug" evidence="8">
    <location>
        <begin position="123"/>
        <end position="229"/>
    </location>
</feature>
<evidence type="ECO:0000256" key="1">
    <source>
        <dbReference type="ARBA" id="ARBA00004571"/>
    </source>
</evidence>
<keyword evidence="9" id="KW-0675">Receptor</keyword>
<reference evidence="9" key="1">
    <citation type="submission" date="2022-05" db="EMBL/GenBank/DDBJ databases">
        <authorList>
            <person name="Sun X."/>
        </authorList>
    </citation>
    <scope>NUCLEOTIDE SEQUENCE</scope>
    <source>
        <strain evidence="9">Ai-910</strain>
    </source>
</reference>
<dbReference type="AlphaFoldDB" id="A0A9J6ZSW3"/>
<reference evidence="9" key="2">
    <citation type="submission" date="2022-06" db="EMBL/GenBank/DDBJ databases">
        <title>Xiashengella guii gen. nov. sp. nov., a bacterium isolated form anaerobic digestion tank.</title>
        <authorList>
            <person name="Huang H."/>
        </authorList>
    </citation>
    <scope>NUCLEOTIDE SEQUENCE</scope>
    <source>
        <strain evidence="9">Ai-910</strain>
    </source>
</reference>
<keyword evidence="4 7" id="KW-0812">Transmembrane</keyword>
<dbReference type="NCBIfam" id="TIGR04057">
    <property type="entry name" value="SusC_RagA_signa"/>
    <property type="match status" value="1"/>
</dbReference>
<evidence type="ECO:0000313" key="9">
    <source>
        <dbReference type="EMBL" id="URW80749.1"/>
    </source>
</evidence>
<evidence type="ECO:0000256" key="2">
    <source>
        <dbReference type="ARBA" id="ARBA00022448"/>
    </source>
</evidence>
<organism evidence="9 10">
    <name type="scientific">Xiashengella succiniciproducens</name>
    <dbReference type="NCBI Taxonomy" id="2949635"/>
    <lineage>
        <taxon>Bacteria</taxon>
        <taxon>Pseudomonadati</taxon>
        <taxon>Bacteroidota</taxon>
        <taxon>Bacteroidia</taxon>
        <taxon>Marinilabiliales</taxon>
        <taxon>Marinilabiliaceae</taxon>
        <taxon>Xiashengella</taxon>
    </lineage>
</organism>
<name>A0A9J6ZSW3_9BACT</name>
<dbReference type="Pfam" id="PF13715">
    <property type="entry name" value="CarbopepD_reg_2"/>
    <property type="match status" value="1"/>
</dbReference>
<dbReference type="InterPro" id="IPR012910">
    <property type="entry name" value="Plug_dom"/>
</dbReference>
<dbReference type="RefSeq" id="WP_250725155.1">
    <property type="nucleotide sequence ID" value="NZ_CP098400.1"/>
</dbReference>
<dbReference type="NCBIfam" id="TIGR04056">
    <property type="entry name" value="OMP_RagA_SusC"/>
    <property type="match status" value="1"/>
</dbReference>
<evidence type="ECO:0000256" key="4">
    <source>
        <dbReference type="ARBA" id="ARBA00022692"/>
    </source>
</evidence>
<protein>
    <submittedName>
        <fullName evidence="9">TonB-dependent receptor</fullName>
    </submittedName>
</protein>
<dbReference type="InterPro" id="IPR039426">
    <property type="entry name" value="TonB-dep_rcpt-like"/>
</dbReference>